<dbReference type="GO" id="GO:0005829">
    <property type="term" value="C:cytosol"/>
    <property type="evidence" value="ECO:0007669"/>
    <property type="project" value="TreeGrafter"/>
</dbReference>
<dbReference type="SUPFAM" id="SSF52218">
    <property type="entry name" value="Flavoproteins"/>
    <property type="match status" value="1"/>
</dbReference>
<proteinExistence type="inferred from homology"/>
<dbReference type="OrthoDB" id="9798454at2"/>
<dbReference type="Pfam" id="PF02525">
    <property type="entry name" value="Flavodoxin_2"/>
    <property type="match status" value="1"/>
</dbReference>
<evidence type="ECO:0000256" key="1">
    <source>
        <dbReference type="ARBA" id="ARBA00006252"/>
    </source>
</evidence>
<accession>A0A0K6IL79</accession>
<feature type="domain" description="Flavodoxin-like fold" evidence="3">
    <location>
        <begin position="1"/>
        <end position="68"/>
    </location>
</feature>
<organism evidence="4 5">
    <name type="scientific">Marinomonas fungiae</name>
    <dbReference type="NCBI Taxonomy" id="1137284"/>
    <lineage>
        <taxon>Bacteria</taxon>
        <taxon>Pseudomonadati</taxon>
        <taxon>Pseudomonadota</taxon>
        <taxon>Gammaproteobacteria</taxon>
        <taxon>Oceanospirillales</taxon>
        <taxon>Oceanospirillaceae</taxon>
        <taxon>Marinomonas</taxon>
    </lineage>
</organism>
<name>A0A0K6IL79_9GAMM</name>
<dbReference type="InterPro" id="IPR003680">
    <property type="entry name" value="Flavodoxin_fold"/>
</dbReference>
<dbReference type="Proteomes" id="UP000182769">
    <property type="component" value="Unassembled WGS sequence"/>
</dbReference>
<dbReference type="InterPro" id="IPR029039">
    <property type="entry name" value="Flavoprotein-like_sf"/>
</dbReference>
<evidence type="ECO:0000256" key="2">
    <source>
        <dbReference type="ARBA" id="ARBA00023002"/>
    </source>
</evidence>
<dbReference type="GO" id="GO:0003955">
    <property type="term" value="F:NAD(P)H dehydrogenase (quinone) activity"/>
    <property type="evidence" value="ECO:0007669"/>
    <property type="project" value="TreeGrafter"/>
</dbReference>
<dbReference type="InterPro" id="IPR051545">
    <property type="entry name" value="NAD(P)H_dehydrogenase_qn"/>
</dbReference>
<evidence type="ECO:0000259" key="3">
    <source>
        <dbReference type="Pfam" id="PF02525"/>
    </source>
</evidence>
<keyword evidence="2" id="KW-0560">Oxidoreductase</keyword>
<protein>
    <submittedName>
        <fullName evidence="4">Flavodoxin-like fold</fullName>
    </submittedName>
</protein>
<evidence type="ECO:0000313" key="4">
    <source>
        <dbReference type="EMBL" id="CUB03841.1"/>
    </source>
</evidence>
<gene>
    <name evidence="4" type="ORF">Ga0061065_104272</name>
</gene>
<dbReference type="STRING" id="1137284.GCA_001418205_01692"/>
<dbReference type="PANTHER" id="PTHR10204:SF34">
    <property type="entry name" value="NAD(P)H DEHYDROGENASE [QUINONE] 1 ISOFORM 1"/>
    <property type="match status" value="1"/>
</dbReference>
<reference evidence="5" key="1">
    <citation type="submission" date="2015-08" db="EMBL/GenBank/DDBJ databases">
        <authorList>
            <person name="Varghese N."/>
        </authorList>
    </citation>
    <scope>NUCLEOTIDE SEQUENCE [LARGE SCALE GENOMIC DNA]</scope>
    <source>
        <strain evidence="5">JCM 18476</strain>
    </source>
</reference>
<dbReference type="Gene3D" id="3.40.50.360">
    <property type="match status" value="1"/>
</dbReference>
<evidence type="ECO:0000313" key="5">
    <source>
        <dbReference type="Proteomes" id="UP000182769"/>
    </source>
</evidence>
<keyword evidence="5" id="KW-1185">Reference proteome</keyword>
<dbReference type="AlphaFoldDB" id="A0A0K6IL79"/>
<dbReference type="EMBL" id="CYHG01000004">
    <property type="protein sequence ID" value="CUB03841.1"/>
    <property type="molecule type" value="Genomic_DNA"/>
</dbReference>
<comment type="similarity">
    <text evidence="1">Belongs to the NAD(P)H dehydrogenase (quinone) family.</text>
</comment>
<dbReference type="PANTHER" id="PTHR10204">
    <property type="entry name" value="NAD P H OXIDOREDUCTASE-RELATED"/>
    <property type="match status" value="1"/>
</dbReference>
<sequence>MLSFTCGGWPEHFGERGINGPINDLLFPIQHGMLFYPGFDVLPPHVLYRTDRFTNEDFELASQNLKQIAQNFWGIEPIPFRKQNFGDYSIPDMQLKSGLETSGTAGFAIHKR</sequence>